<dbReference type="Proteomes" id="UP000176005">
    <property type="component" value="Unassembled WGS sequence"/>
</dbReference>
<proteinExistence type="predicted"/>
<dbReference type="AlphaFoldDB" id="A0A1E7L6W7"/>
<feature type="non-terminal residue" evidence="1">
    <location>
        <position position="22"/>
    </location>
</feature>
<accession>A0A1E7L6W7</accession>
<reference evidence="1 2" key="1">
    <citation type="journal article" date="2016" name="Front. Microbiol.">
        <title>Comparative Genomics Analysis of Streptomyces Species Reveals Their Adaptation to the Marine Environment and Their Diversity at the Genomic Level.</title>
        <authorList>
            <person name="Tian X."/>
            <person name="Zhang Z."/>
            <person name="Yang T."/>
            <person name="Chen M."/>
            <person name="Li J."/>
            <person name="Chen F."/>
            <person name="Yang J."/>
            <person name="Li W."/>
            <person name="Zhang B."/>
            <person name="Zhang Z."/>
            <person name="Wu J."/>
            <person name="Zhang C."/>
            <person name="Long L."/>
            <person name="Xiao J."/>
        </authorList>
    </citation>
    <scope>NUCLEOTIDE SEQUENCE [LARGE SCALE GENOMIC DNA]</scope>
    <source>
        <strain evidence="1 2">SCSIO 10429</strain>
    </source>
</reference>
<evidence type="ECO:0000313" key="1">
    <source>
        <dbReference type="EMBL" id="OEV11914.1"/>
    </source>
</evidence>
<name>A0A1E7L6W7_9ACTN</name>
<organism evidence="1 2">
    <name type="scientific">Streptomyces nanshensis</name>
    <dbReference type="NCBI Taxonomy" id="518642"/>
    <lineage>
        <taxon>Bacteria</taxon>
        <taxon>Bacillati</taxon>
        <taxon>Actinomycetota</taxon>
        <taxon>Actinomycetes</taxon>
        <taxon>Kitasatosporales</taxon>
        <taxon>Streptomycetaceae</taxon>
        <taxon>Streptomyces</taxon>
    </lineage>
</organism>
<comment type="caution">
    <text evidence="1">The sequence shown here is derived from an EMBL/GenBank/DDBJ whole genome shotgun (WGS) entry which is preliminary data.</text>
</comment>
<gene>
    <name evidence="1" type="ORF">AN218_10825</name>
</gene>
<sequence>MSLTGLLDAVARDAALNEAVEA</sequence>
<evidence type="ECO:0000313" key="2">
    <source>
        <dbReference type="Proteomes" id="UP000176005"/>
    </source>
</evidence>
<dbReference type="EMBL" id="LJGW01000175">
    <property type="protein sequence ID" value="OEV11914.1"/>
    <property type="molecule type" value="Genomic_DNA"/>
</dbReference>
<protein>
    <submittedName>
        <fullName evidence="1">Transcription-repair coupling factor</fullName>
    </submittedName>
</protein>
<keyword evidence="2" id="KW-1185">Reference proteome</keyword>